<proteinExistence type="predicted"/>
<dbReference type="GO" id="GO:0008080">
    <property type="term" value="F:N-acetyltransferase activity"/>
    <property type="evidence" value="ECO:0007669"/>
    <property type="project" value="TreeGrafter"/>
</dbReference>
<keyword evidence="2" id="KW-0808">Transferase</keyword>
<feature type="domain" description="N-acetyltransferase" evidence="1">
    <location>
        <begin position="3"/>
        <end position="143"/>
    </location>
</feature>
<protein>
    <submittedName>
        <fullName evidence="2">GNAT family acetyltransferase YjcF</fullName>
    </submittedName>
</protein>
<dbReference type="CDD" id="cd04301">
    <property type="entry name" value="NAT_SF"/>
    <property type="match status" value="1"/>
</dbReference>
<accession>A0A160VES8</accession>
<dbReference type="SUPFAM" id="SSF55729">
    <property type="entry name" value="Acyl-CoA N-acyltransferases (Nat)"/>
    <property type="match status" value="1"/>
</dbReference>
<name>A0A160VES8_9ZZZZ</name>
<dbReference type="InterPro" id="IPR039143">
    <property type="entry name" value="GNPNAT1-like"/>
</dbReference>
<dbReference type="AlphaFoldDB" id="A0A160VES8"/>
<evidence type="ECO:0000313" key="2">
    <source>
        <dbReference type="EMBL" id="CUV09005.1"/>
    </source>
</evidence>
<dbReference type="InterPro" id="IPR000182">
    <property type="entry name" value="GNAT_dom"/>
</dbReference>
<dbReference type="EMBL" id="FAXC01000150">
    <property type="protein sequence ID" value="CUV09005.1"/>
    <property type="molecule type" value="Genomic_DNA"/>
</dbReference>
<dbReference type="Pfam" id="PF13673">
    <property type="entry name" value="Acetyltransf_10"/>
    <property type="match status" value="1"/>
</dbReference>
<dbReference type="PROSITE" id="PS51186">
    <property type="entry name" value="GNAT"/>
    <property type="match status" value="1"/>
</dbReference>
<dbReference type="PANTHER" id="PTHR13355">
    <property type="entry name" value="GLUCOSAMINE 6-PHOSPHATE N-ACETYLTRANSFERASE"/>
    <property type="match status" value="1"/>
</dbReference>
<organism evidence="2">
    <name type="scientific">hydrothermal vent metagenome</name>
    <dbReference type="NCBI Taxonomy" id="652676"/>
    <lineage>
        <taxon>unclassified sequences</taxon>
        <taxon>metagenomes</taxon>
        <taxon>ecological metagenomes</taxon>
    </lineage>
</organism>
<reference evidence="2" key="1">
    <citation type="submission" date="2015-10" db="EMBL/GenBank/DDBJ databases">
        <authorList>
            <person name="Gilbert D.G."/>
        </authorList>
    </citation>
    <scope>NUCLEOTIDE SEQUENCE</scope>
</reference>
<dbReference type="Gene3D" id="3.40.630.30">
    <property type="match status" value="1"/>
</dbReference>
<gene>
    <name evidence="2" type="ORF">MGWOODY_Mmi430</name>
</gene>
<dbReference type="InterPro" id="IPR016181">
    <property type="entry name" value="Acyl_CoA_acyltransferase"/>
</dbReference>
<evidence type="ECO:0000259" key="1">
    <source>
        <dbReference type="PROSITE" id="PS51186"/>
    </source>
</evidence>
<sequence>MEVNIKIIETTDEKAAVLAIRRTVFIEEQNIPEYIEIDVNEEKANYILAYVKGQPVGTARWRETKLGIKLERFAVLPQFRSYGIGKKLTRFILNKMNGQKSIYLNAQESVIPFYKKCGFQTVGPKFDEANGISHQKMIYLESE</sequence>